<dbReference type="PANTHER" id="PTHR21666">
    <property type="entry name" value="PEPTIDASE-RELATED"/>
    <property type="match status" value="1"/>
</dbReference>
<protein>
    <submittedName>
        <fullName evidence="3">M23 family metallopeptidase</fullName>
    </submittedName>
</protein>
<evidence type="ECO:0000259" key="2">
    <source>
        <dbReference type="Pfam" id="PF01551"/>
    </source>
</evidence>
<gene>
    <name evidence="3" type="ORF">ITI46_10925</name>
</gene>
<dbReference type="CDD" id="cd12797">
    <property type="entry name" value="M23_peptidase"/>
    <property type="match status" value="1"/>
</dbReference>
<feature type="compositionally biased region" description="Polar residues" evidence="1">
    <location>
        <begin position="42"/>
        <end position="52"/>
    </location>
</feature>
<reference evidence="3 4" key="1">
    <citation type="submission" date="2020-11" db="EMBL/GenBank/DDBJ databases">
        <title>Streptomyces spirodelae sp. nov., isolated from duckweed.</title>
        <authorList>
            <person name="Saimee Y."/>
            <person name="Duangmal K."/>
        </authorList>
    </citation>
    <scope>NUCLEOTIDE SEQUENCE [LARGE SCALE GENOMIC DNA]</scope>
    <source>
        <strain evidence="3 4">S16-07</strain>
    </source>
</reference>
<organism evidence="3 4">
    <name type="scientific">Streptomyces oryzae</name>
    <dbReference type="NCBI Taxonomy" id="1434886"/>
    <lineage>
        <taxon>Bacteria</taxon>
        <taxon>Bacillati</taxon>
        <taxon>Actinomycetota</taxon>
        <taxon>Actinomycetes</taxon>
        <taxon>Kitasatosporales</taxon>
        <taxon>Streptomycetaceae</taxon>
        <taxon>Streptomyces</taxon>
    </lineage>
</organism>
<dbReference type="InterPro" id="IPR011055">
    <property type="entry name" value="Dup_hybrid_motif"/>
</dbReference>
<sequence>MASTPQGFTGRAPETVAYDPSVAHTGASAPYGAVGYDDTRYSDTGYSDTGYSDTGHRGRSGYDDTAVGDIRHGSVPARSVTPRLPSGAPTAGLPTEPPGAEPWDEWNPTEESTRPLRGKHRVAKQRTGGVARGGAVLGVGMIAAVGAGGMATAHDKDPGAISVPDLDTAADTVRSIPDHLPDAEDLPGIGSLISDGSNDSNASDGSEGSEGAAATDDSAGKGSEAAGNSDAGEALRARILAQAEQRRFAEDSKAREEAAREAASAAAEEAAKRAAAEQKAEEKAKAERAREAAEAKRKAEAERKRKAEAQRRAELARSYTAPLASFQLTAGFGQAGGMWQNDHTGQDFAAPNGTPVKAIHGGTIKEAGWAGSYGYRIVLKLEDGTELWFCHLSSMTKSAGDKVGTGDVIGRVGSTGNSSGPHLHVEVRPGGGDPVDPLPWLRAKGVDV</sequence>
<feature type="region of interest" description="Disordered" evidence="1">
    <location>
        <begin position="248"/>
        <end position="309"/>
    </location>
</feature>
<feature type="region of interest" description="Disordered" evidence="1">
    <location>
        <begin position="177"/>
        <end position="231"/>
    </location>
</feature>
<dbReference type="Proteomes" id="UP001519064">
    <property type="component" value="Unassembled WGS sequence"/>
</dbReference>
<feature type="domain" description="M23ase beta-sheet core" evidence="2">
    <location>
        <begin position="342"/>
        <end position="437"/>
    </location>
</feature>
<keyword evidence="4" id="KW-1185">Reference proteome</keyword>
<accession>A0ABS3XA33</accession>
<feature type="region of interest" description="Disordered" evidence="1">
    <location>
        <begin position="413"/>
        <end position="436"/>
    </location>
</feature>
<evidence type="ECO:0000313" key="4">
    <source>
        <dbReference type="Proteomes" id="UP001519064"/>
    </source>
</evidence>
<dbReference type="Pfam" id="PF01551">
    <property type="entry name" value="Peptidase_M23"/>
    <property type="match status" value="1"/>
</dbReference>
<feature type="compositionally biased region" description="Basic and acidic residues" evidence="1">
    <location>
        <begin position="248"/>
        <end position="260"/>
    </location>
</feature>
<dbReference type="InterPro" id="IPR050570">
    <property type="entry name" value="Cell_wall_metabolism_enzyme"/>
</dbReference>
<dbReference type="EMBL" id="JADKMA010000042">
    <property type="protein sequence ID" value="MBO8192174.1"/>
    <property type="molecule type" value="Genomic_DNA"/>
</dbReference>
<dbReference type="PANTHER" id="PTHR21666:SF270">
    <property type="entry name" value="MUREIN HYDROLASE ACTIVATOR ENVC"/>
    <property type="match status" value="1"/>
</dbReference>
<dbReference type="InterPro" id="IPR016047">
    <property type="entry name" value="M23ase_b-sheet_dom"/>
</dbReference>
<proteinExistence type="predicted"/>
<feature type="compositionally biased region" description="Low complexity" evidence="1">
    <location>
        <begin position="194"/>
        <end position="214"/>
    </location>
</feature>
<feature type="region of interest" description="Disordered" evidence="1">
    <location>
        <begin position="20"/>
        <end position="127"/>
    </location>
</feature>
<comment type="caution">
    <text evidence="3">The sequence shown here is derived from an EMBL/GenBank/DDBJ whole genome shotgun (WGS) entry which is preliminary data.</text>
</comment>
<evidence type="ECO:0000256" key="1">
    <source>
        <dbReference type="SAM" id="MobiDB-lite"/>
    </source>
</evidence>
<dbReference type="SUPFAM" id="SSF51261">
    <property type="entry name" value="Duplicated hybrid motif"/>
    <property type="match status" value="1"/>
</dbReference>
<dbReference type="Gene3D" id="2.70.70.10">
    <property type="entry name" value="Glucose Permease (Domain IIA)"/>
    <property type="match status" value="1"/>
</dbReference>
<name>A0ABS3XA33_9ACTN</name>
<dbReference type="RefSeq" id="WP_209239268.1">
    <property type="nucleotide sequence ID" value="NZ_JADKMA010000042.1"/>
</dbReference>
<feature type="compositionally biased region" description="Basic and acidic residues" evidence="1">
    <location>
        <begin position="269"/>
        <end position="309"/>
    </location>
</feature>
<evidence type="ECO:0000313" key="3">
    <source>
        <dbReference type="EMBL" id="MBO8192174.1"/>
    </source>
</evidence>